<comment type="caution">
    <text evidence="2">The sequence shown here is derived from an EMBL/GenBank/DDBJ whole genome shotgun (WGS) entry which is preliminary data.</text>
</comment>
<feature type="transmembrane region" description="Helical" evidence="1">
    <location>
        <begin position="39"/>
        <end position="57"/>
    </location>
</feature>
<name>A0A853ITF8_9BURK</name>
<feature type="transmembrane region" description="Helical" evidence="1">
    <location>
        <begin position="85"/>
        <end position="103"/>
    </location>
</feature>
<dbReference type="Proteomes" id="UP000589716">
    <property type="component" value="Unassembled WGS sequence"/>
</dbReference>
<gene>
    <name evidence="2" type="ORF">H0I39_12445</name>
</gene>
<evidence type="ECO:0000313" key="2">
    <source>
        <dbReference type="EMBL" id="NZA02365.1"/>
    </source>
</evidence>
<evidence type="ECO:0008006" key="4">
    <source>
        <dbReference type="Google" id="ProtNLM"/>
    </source>
</evidence>
<dbReference type="EMBL" id="JACCKX010000001">
    <property type="protein sequence ID" value="NZA02365.1"/>
    <property type="molecule type" value="Genomic_DNA"/>
</dbReference>
<evidence type="ECO:0000313" key="3">
    <source>
        <dbReference type="Proteomes" id="UP000589716"/>
    </source>
</evidence>
<reference evidence="2 3" key="1">
    <citation type="submission" date="2020-07" db="EMBL/GenBank/DDBJ databases">
        <authorList>
            <person name="Maaloum M."/>
        </authorList>
    </citation>
    <scope>NUCLEOTIDE SEQUENCE [LARGE SCALE GENOMIC DNA]</scope>
    <source>
        <strain evidence="2 3">GCS-AN-3</strain>
    </source>
</reference>
<dbReference type="RefSeq" id="WP_180550705.1">
    <property type="nucleotide sequence ID" value="NZ_JACCKX010000001.1"/>
</dbReference>
<feature type="transmembrane region" description="Helical" evidence="1">
    <location>
        <begin position="115"/>
        <end position="143"/>
    </location>
</feature>
<accession>A0A853ITF8</accession>
<keyword evidence="1" id="KW-0472">Membrane</keyword>
<protein>
    <recommendedName>
        <fullName evidence="4">Glycosyltransferase RgtA/B/C/D-like domain-containing protein</fullName>
    </recommendedName>
</protein>
<feature type="transmembrane region" description="Helical" evidence="1">
    <location>
        <begin position="240"/>
        <end position="260"/>
    </location>
</feature>
<keyword evidence="3" id="KW-1185">Reference proteome</keyword>
<evidence type="ECO:0000256" key="1">
    <source>
        <dbReference type="SAM" id="Phobius"/>
    </source>
</evidence>
<keyword evidence="1" id="KW-0812">Transmembrane</keyword>
<organism evidence="2 3">
    <name type="scientific">Ottowia beijingensis</name>
    <dbReference type="NCBI Taxonomy" id="1207057"/>
    <lineage>
        <taxon>Bacteria</taxon>
        <taxon>Pseudomonadati</taxon>
        <taxon>Pseudomonadota</taxon>
        <taxon>Betaproteobacteria</taxon>
        <taxon>Burkholderiales</taxon>
        <taxon>Comamonadaceae</taxon>
        <taxon>Ottowia</taxon>
    </lineage>
</organism>
<dbReference type="AlphaFoldDB" id="A0A853ITF8"/>
<keyword evidence="1" id="KW-1133">Transmembrane helix</keyword>
<sequence length="327" mass="35788">MLWRTADLLGGTRAALLTAALFALHPELREYFVAEWTEPFYVAGVSALFLASARLILGTPQPHRWIALGAFGLSMTLLGRPALQLMAPAMLVMCLVIAWWPSMRSTAAHGVAQQLALMIALGLVPALIVVVKNGVLFGLWGIATGSGTSLYLGLNPISQGTEPAYYGLDYDVNALAGLAPGTHGDHLHLATDRFLRNIAMETLSSYTWSDRLVFFARKAWWWLFHHPVALAVSGNELRGIRVFELFSIASAILVTGGLWLRQGRKRFFSSLRQQPCPTAKTRSPWEDVAPSQRVCCYWGCWACSHSSCRCFTTVVTAQACLSLGCAC</sequence>
<proteinExistence type="predicted"/>